<dbReference type="Gene3D" id="2.40.160.10">
    <property type="entry name" value="Porin"/>
    <property type="match status" value="1"/>
</dbReference>
<dbReference type="EMBL" id="CP001678">
    <property type="protein sequence ID" value="ACT59469.1"/>
    <property type="molecule type" value="Genomic_DNA"/>
</dbReference>
<proteinExistence type="predicted"/>
<organism evidence="1 2">
    <name type="scientific">Hirschia baltica (strain ATCC 49814 / DSM 5838 / IFAM 1418)</name>
    <dbReference type="NCBI Taxonomy" id="582402"/>
    <lineage>
        <taxon>Bacteria</taxon>
        <taxon>Pseudomonadati</taxon>
        <taxon>Pseudomonadota</taxon>
        <taxon>Alphaproteobacteria</taxon>
        <taxon>Hyphomonadales</taxon>
        <taxon>Hyphomonadaceae</taxon>
        <taxon>Hirschia</taxon>
    </lineage>
</organism>
<dbReference type="Proteomes" id="UP000002745">
    <property type="component" value="Chromosome"/>
</dbReference>
<dbReference type="STRING" id="582402.Hbal_1781"/>
<dbReference type="HOGENOM" id="CLU_031025_4_0_5"/>
<dbReference type="OrthoDB" id="7217987at2"/>
<dbReference type="eggNOG" id="COG3746">
    <property type="taxonomic scope" value="Bacteria"/>
</dbReference>
<evidence type="ECO:0000313" key="2">
    <source>
        <dbReference type="Proteomes" id="UP000002745"/>
    </source>
</evidence>
<accession>C6XK24</accession>
<dbReference type="InterPro" id="IPR023614">
    <property type="entry name" value="Porin_dom_sf"/>
</dbReference>
<dbReference type="SUPFAM" id="SSF56935">
    <property type="entry name" value="Porins"/>
    <property type="match status" value="1"/>
</dbReference>
<name>C6XK24_HIRBI</name>
<gene>
    <name evidence="1" type="ordered locus">Hbal_1781</name>
</gene>
<reference evidence="2" key="1">
    <citation type="journal article" date="2011" name="J. Bacteriol.">
        <title>Genome sequences of eight morphologically diverse alphaproteobacteria.</title>
        <authorList>
            <consortium name="US DOE Joint Genome Institute"/>
            <person name="Brown P.J."/>
            <person name="Kysela D.T."/>
            <person name="Buechlein A."/>
            <person name="Hemmerich C."/>
            <person name="Brun Y.V."/>
        </authorList>
    </citation>
    <scope>NUCLEOTIDE SEQUENCE [LARGE SCALE GENOMIC DNA]</scope>
    <source>
        <strain evidence="2">ATCC 49814 / DSM 5838 / IFAM 1418</strain>
    </source>
</reference>
<keyword evidence="2" id="KW-1185">Reference proteome</keyword>
<evidence type="ECO:0000313" key="1">
    <source>
        <dbReference type="EMBL" id="ACT59469.1"/>
    </source>
</evidence>
<dbReference type="InterPro" id="IPR010870">
    <property type="entry name" value="Porin_O/P"/>
</dbReference>
<protein>
    <submittedName>
        <fullName evidence="1">Phosphate-selective porin O and P</fullName>
    </submittedName>
</protein>
<dbReference type="RefSeq" id="WP_015827619.1">
    <property type="nucleotide sequence ID" value="NC_012982.1"/>
</dbReference>
<dbReference type="Pfam" id="PF07396">
    <property type="entry name" value="Porin_O_P"/>
    <property type="match status" value="1"/>
</dbReference>
<sequence length="374" mass="40397">MRVQMYDVIKLGLFTGLCAGTAVSEEVKVSLGAHAFLDYENVEVAGDNEVDGVDLRLFRVDVKGSYGNYNFSSNVDFAGDDIKVKDLFVEIKGDTTVRVGNFKVPNGLEQSSSLYSTTFMEGSSIAKINGISRSLGVAAYKKHGSLTFSGGVFGPDANVTSDQDLLSVSGRATYSAEPAGEDSVLHLGVSSRYRKTGADDAPFSFSQKPYAASAAKTIKTPSISESDVFTGVEGAFVKGGLSFQTEYGLTSVNCHDASCDDDPTMSAYYLDASYMWGGHRNYKNGLFKRDFVENPVGKGGRGAFAVSARYDVADLSDGFTQGGKQDTYVAGATWYRDNFFRVMLNYSHSEFKDSPVYGDDSADSILLRAQIEIF</sequence>
<dbReference type="KEGG" id="hba:Hbal_1781"/>
<dbReference type="AlphaFoldDB" id="C6XK24"/>